<reference evidence="3 5" key="2">
    <citation type="submission" date="2019-01" db="EMBL/GenBank/DDBJ databases">
        <title>High-quality-draft genome sequences of five non-tuberculosis mycobacteriaceae isolated from a nosocomial environment.</title>
        <authorList>
            <person name="Tiago I."/>
            <person name="Alarico S."/>
            <person name="Pereira S.G."/>
            <person name="Coelho C."/>
            <person name="Maranha A."/>
            <person name="Empadinhas N."/>
        </authorList>
    </citation>
    <scope>NUCLEOTIDE SEQUENCE [LARGE SCALE GENOMIC DNA]</scope>
    <source>
        <strain evidence="3 5">24AIII</strain>
    </source>
</reference>
<evidence type="ECO:0000259" key="1">
    <source>
        <dbReference type="Pfam" id="PF00989"/>
    </source>
</evidence>
<dbReference type="Pfam" id="PF00989">
    <property type="entry name" value="PAS"/>
    <property type="match status" value="1"/>
</dbReference>
<name>A0A1A0LV15_MYCMU</name>
<dbReference type="AlphaFoldDB" id="A0A1A0LV15"/>
<dbReference type="InterPro" id="IPR035965">
    <property type="entry name" value="PAS-like_dom_sf"/>
</dbReference>
<comment type="caution">
    <text evidence="2">The sequence shown here is derived from an EMBL/GenBank/DDBJ whole genome shotgun (WGS) entry which is preliminary data.</text>
</comment>
<dbReference type="EMBL" id="SDLO01000022">
    <property type="protein sequence ID" value="TDK85809.1"/>
    <property type="molecule type" value="Genomic_DNA"/>
</dbReference>
<gene>
    <name evidence="2" type="ORF">A5642_06550</name>
    <name evidence="3" type="ORF">EUA03_21385</name>
</gene>
<reference evidence="2 4" key="1">
    <citation type="submission" date="2016-06" db="EMBL/GenBank/DDBJ databases">
        <authorList>
            <person name="Kjaerup R.B."/>
            <person name="Dalgaard T.S."/>
            <person name="Juul-Madsen H.R."/>
        </authorList>
    </citation>
    <scope>NUCLEOTIDE SEQUENCE [LARGE SCALE GENOMIC DNA]</scope>
    <source>
        <strain evidence="2 4">1199456.5</strain>
    </source>
</reference>
<proteinExistence type="predicted"/>
<dbReference type="InterPro" id="IPR000014">
    <property type="entry name" value="PAS"/>
</dbReference>
<evidence type="ECO:0000313" key="5">
    <source>
        <dbReference type="Proteomes" id="UP000294929"/>
    </source>
</evidence>
<feature type="domain" description="PAS fold" evidence="1">
    <location>
        <begin position="53"/>
        <end position="96"/>
    </location>
</feature>
<evidence type="ECO:0000313" key="3">
    <source>
        <dbReference type="EMBL" id="TDK85809.1"/>
    </source>
</evidence>
<evidence type="ECO:0000313" key="2">
    <source>
        <dbReference type="EMBL" id="OBA76428.1"/>
    </source>
</evidence>
<dbReference type="Proteomes" id="UP000294929">
    <property type="component" value="Unassembled WGS sequence"/>
</dbReference>
<organism evidence="2 4">
    <name type="scientific">Mycolicibacterium mucogenicum</name>
    <name type="common">Mycobacterium mucogenicum</name>
    <dbReference type="NCBI Taxonomy" id="56689"/>
    <lineage>
        <taxon>Bacteria</taxon>
        <taxon>Bacillati</taxon>
        <taxon>Actinomycetota</taxon>
        <taxon>Actinomycetes</taxon>
        <taxon>Mycobacteriales</taxon>
        <taxon>Mycobacteriaceae</taxon>
        <taxon>Mycolicibacterium</taxon>
    </lineage>
</organism>
<accession>A0A1A0LV15</accession>
<evidence type="ECO:0000313" key="4">
    <source>
        <dbReference type="Proteomes" id="UP000093962"/>
    </source>
</evidence>
<dbReference type="InterPro" id="IPR013767">
    <property type="entry name" value="PAS_fold"/>
</dbReference>
<dbReference type="GO" id="GO:0006355">
    <property type="term" value="P:regulation of DNA-templated transcription"/>
    <property type="evidence" value="ECO:0007669"/>
    <property type="project" value="InterPro"/>
</dbReference>
<dbReference type="Proteomes" id="UP000093962">
    <property type="component" value="Unassembled WGS sequence"/>
</dbReference>
<dbReference type="Gene3D" id="3.30.450.20">
    <property type="entry name" value="PAS domain"/>
    <property type="match status" value="1"/>
</dbReference>
<dbReference type="CDD" id="cd00130">
    <property type="entry name" value="PAS"/>
    <property type="match status" value="1"/>
</dbReference>
<sequence>MSVLLRCDGTTLDIEATTVATPWEGRPAHQTVLRAVTTPIVLHSNTINHELHVRHAPEAIITATVDGLITGWNIAAERLFGRSVADSLGQLIRDALGVELDVVAIAAEGRARDLT</sequence>
<dbReference type="SUPFAM" id="SSF55785">
    <property type="entry name" value="PYP-like sensor domain (PAS domain)"/>
    <property type="match status" value="1"/>
</dbReference>
<dbReference type="EMBL" id="LZSF01000289">
    <property type="protein sequence ID" value="OBA76428.1"/>
    <property type="molecule type" value="Genomic_DNA"/>
</dbReference>
<protein>
    <submittedName>
        <fullName evidence="3">PAS domain-containing protein</fullName>
    </submittedName>
</protein>